<comment type="subcellular location">
    <subcellularLocation>
        <location evidence="2">Cell membrane</location>
        <topology evidence="2">Multi-pass membrane protein</topology>
    </subcellularLocation>
</comment>
<reference evidence="16 17" key="1">
    <citation type="submission" date="2016-11" db="EMBL/GenBank/DDBJ databases">
        <authorList>
            <person name="Jaros S."/>
            <person name="Januszkiewicz K."/>
            <person name="Wedrychowicz H."/>
        </authorList>
    </citation>
    <scope>NUCLEOTIDE SEQUENCE [LARGE SCALE GENOMIC DNA]</scope>
    <source>
        <strain evidence="16 17">DSM 17918</strain>
    </source>
</reference>
<evidence type="ECO:0000256" key="1">
    <source>
        <dbReference type="ARBA" id="ARBA00000085"/>
    </source>
</evidence>
<evidence type="ECO:0000256" key="7">
    <source>
        <dbReference type="ARBA" id="ARBA00022692"/>
    </source>
</evidence>
<dbReference type="GO" id="GO:0005886">
    <property type="term" value="C:plasma membrane"/>
    <property type="evidence" value="ECO:0007669"/>
    <property type="project" value="UniProtKB-SubCell"/>
</dbReference>
<dbReference type="InterPro" id="IPR010559">
    <property type="entry name" value="Sig_transdc_His_kin_internal"/>
</dbReference>
<protein>
    <recommendedName>
        <fullName evidence="3">histidine kinase</fullName>
        <ecNumber evidence="3">2.7.13.3</ecNumber>
    </recommendedName>
</protein>
<keyword evidence="12 13" id="KW-0472">Membrane</keyword>
<evidence type="ECO:0000256" key="12">
    <source>
        <dbReference type="ARBA" id="ARBA00023136"/>
    </source>
</evidence>
<dbReference type="InterPro" id="IPR033479">
    <property type="entry name" value="dCache_1"/>
</dbReference>
<keyword evidence="5" id="KW-0597">Phosphoprotein</keyword>
<dbReference type="CDD" id="cd18774">
    <property type="entry name" value="PDC2_HK_sensor"/>
    <property type="match status" value="1"/>
</dbReference>
<dbReference type="PRINTS" id="PR00344">
    <property type="entry name" value="BCTRLSENSOR"/>
</dbReference>
<evidence type="ECO:0000256" key="8">
    <source>
        <dbReference type="ARBA" id="ARBA00022777"/>
    </source>
</evidence>
<dbReference type="InterPro" id="IPR003594">
    <property type="entry name" value="HATPase_dom"/>
</dbReference>
<feature type="domain" description="Histidine kinase" evidence="14">
    <location>
        <begin position="484"/>
        <end position="591"/>
    </location>
</feature>
<dbReference type="EMBL" id="FQVH01000021">
    <property type="protein sequence ID" value="SHF40737.1"/>
    <property type="molecule type" value="Genomic_DNA"/>
</dbReference>
<gene>
    <name evidence="16" type="ORF">SAMN02746089_01857</name>
</gene>
<dbReference type="CDD" id="cd06225">
    <property type="entry name" value="HAMP"/>
    <property type="match status" value="1"/>
</dbReference>
<dbReference type="STRING" id="1121256.SAMN02746089_01857"/>
<feature type="transmembrane region" description="Helical" evidence="13">
    <location>
        <begin position="26"/>
        <end position="50"/>
    </location>
</feature>
<dbReference type="Pfam" id="PF02518">
    <property type="entry name" value="HATPase_c"/>
    <property type="match status" value="1"/>
</dbReference>
<dbReference type="Pfam" id="PF00672">
    <property type="entry name" value="HAMP"/>
    <property type="match status" value="1"/>
</dbReference>
<feature type="domain" description="HAMP" evidence="15">
    <location>
        <begin position="325"/>
        <end position="377"/>
    </location>
</feature>
<dbReference type="PANTHER" id="PTHR34220:SF7">
    <property type="entry name" value="SENSOR HISTIDINE KINASE YPDA"/>
    <property type="match status" value="1"/>
</dbReference>
<keyword evidence="10" id="KW-0902">Two-component regulatory system</keyword>
<keyword evidence="8 16" id="KW-0418">Kinase</keyword>
<keyword evidence="6" id="KW-0808">Transferase</keyword>
<keyword evidence="9 13" id="KW-1133">Transmembrane helix</keyword>
<keyword evidence="7 13" id="KW-0812">Transmembrane</keyword>
<dbReference type="InterPro" id="IPR048258">
    <property type="entry name" value="Cyclins_cyclin-box"/>
</dbReference>
<dbReference type="PROSITE" id="PS50109">
    <property type="entry name" value="HIS_KIN"/>
    <property type="match status" value="1"/>
</dbReference>
<dbReference type="InterPro" id="IPR005467">
    <property type="entry name" value="His_kinase_dom"/>
</dbReference>
<dbReference type="SMART" id="SM00387">
    <property type="entry name" value="HATPase_c"/>
    <property type="match status" value="1"/>
</dbReference>
<evidence type="ECO:0000256" key="11">
    <source>
        <dbReference type="ARBA" id="ARBA00023127"/>
    </source>
</evidence>
<keyword evidence="17" id="KW-1185">Reference proteome</keyword>
<dbReference type="AlphaFoldDB" id="A0A1M5BEH7"/>
<evidence type="ECO:0000256" key="4">
    <source>
        <dbReference type="ARBA" id="ARBA00022475"/>
    </source>
</evidence>
<dbReference type="InterPro" id="IPR036890">
    <property type="entry name" value="HATPase_C_sf"/>
</dbReference>
<evidence type="ECO:0000259" key="15">
    <source>
        <dbReference type="PROSITE" id="PS50885"/>
    </source>
</evidence>
<accession>A0A1M5BEH7</accession>
<evidence type="ECO:0000256" key="13">
    <source>
        <dbReference type="SAM" id="Phobius"/>
    </source>
</evidence>
<dbReference type="EC" id="2.7.13.3" evidence="3"/>
<evidence type="ECO:0000313" key="17">
    <source>
        <dbReference type="Proteomes" id="UP000184088"/>
    </source>
</evidence>
<sequence>MRQTAFFDYFSGFFKRLFKGVRVRSIQFIITVSFAMVVLLAMLFIGFVLYDKFLQVAEQDAALNFRQVLEEVNLNLEYYLKDMIYISNTISNQLSVGEDFPNSKVLDQMNVILNSKNDIATLAVFSDKGELLLATPFSKLKRGADVRKESWFNLALRNFGNYYFSSPHVQNLFEEQHSWVISLSRGVTFEQKGQRLNGVLLLDMNFRTIDRLCQMVNLGKRSYIYIIDSNGNMIYRPPQQTGHLDLNKKNNMAFANRPDGSYLDNINGEKRLVTVRTVAYTRWKIVGISYMEELIATKKEVSRFIVLSVVLGFFFVIFGSTLIFRKIFRPMKRLEESMKMVQAENFDVHFDIKGENEIAQLAKAFNLMVSRIKHLMNQIVLEEEQKRKSELNALQAQINPHFLYNTLDSIVWMAENGKVQEIIDMVTALARFFRISISRGKNIITVREELEHARSYLTIQKIRYKDKFKFEIEAQEEALECKTLKLILQPIIENSIYHGIENMVDEGFIKVTARIVDDKLLYQVQDNGVGIKPEVLEHILEYQTEGRKGSGIGIKNVHERIQLFFGKEYGLHIESEEEVGTTVSIWLPVVKD</sequence>
<dbReference type="Gene3D" id="3.30.450.20">
    <property type="entry name" value="PAS domain"/>
    <property type="match status" value="1"/>
</dbReference>
<dbReference type="GO" id="GO:0000155">
    <property type="term" value="F:phosphorelay sensor kinase activity"/>
    <property type="evidence" value="ECO:0007669"/>
    <property type="project" value="InterPro"/>
</dbReference>
<evidence type="ECO:0000256" key="6">
    <source>
        <dbReference type="ARBA" id="ARBA00022679"/>
    </source>
</evidence>
<dbReference type="RefSeq" id="WP_073344454.1">
    <property type="nucleotide sequence ID" value="NZ_FQVH01000021.1"/>
</dbReference>
<dbReference type="SMART" id="SM00304">
    <property type="entry name" value="HAMP"/>
    <property type="match status" value="1"/>
</dbReference>
<dbReference type="Gene3D" id="6.10.340.10">
    <property type="match status" value="1"/>
</dbReference>
<dbReference type="PANTHER" id="PTHR34220">
    <property type="entry name" value="SENSOR HISTIDINE KINASE YPDA"/>
    <property type="match status" value="1"/>
</dbReference>
<dbReference type="SUPFAM" id="SSF55874">
    <property type="entry name" value="ATPase domain of HSP90 chaperone/DNA topoisomerase II/histidine kinase"/>
    <property type="match status" value="1"/>
</dbReference>
<keyword evidence="11" id="KW-0195">Cyclin</keyword>
<dbReference type="InterPro" id="IPR050640">
    <property type="entry name" value="Bact_2-comp_sensor_kinase"/>
</dbReference>
<dbReference type="Pfam" id="PF06580">
    <property type="entry name" value="His_kinase"/>
    <property type="match status" value="1"/>
</dbReference>
<comment type="catalytic activity">
    <reaction evidence="1">
        <text>ATP + protein L-histidine = ADP + protein N-phospho-L-histidine.</text>
        <dbReference type="EC" id="2.7.13.3"/>
    </reaction>
</comment>
<evidence type="ECO:0000256" key="2">
    <source>
        <dbReference type="ARBA" id="ARBA00004651"/>
    </source>
</evidence>
<dbReference type="PROSITE" id="PS50885">
    <property type="entry name" value="HAMP"/>
    <property type="match status" value="1"/>
</dbReference>
<feature type="transmembrane region" description="Helical" evidence="13">
    <location>
        <begin position="304"/>
        <end position="324"/>
    </location>
</feature>
<dbReference type="InterPro" id="IPR004358">
    <property type="entry name" value="Sig_transdc_His_kin-like_C"/>
</dbReference>
<evidence type="ECO:0000256" key="9">
    <source>
        <dbReference type="ARBA" id="ARBA00022989"/>
    </source>
</evidence>
<dbReference type="Pfam" id="PF02743">
    <property type="entry name" value="dCache_1"/>
    <property type="match status" value="1"/>
</dbReference>
<dbReference type="Gene3D" id="3.30.565.10">
    <property type="entry name" value="Histidine kinase-like ATPase, C-terminal domain"/>
    <property type="match status" value="1"/>
</dbReference>
<dbReference type="PROSITE" id="PS00292">
    <property type="entry name" value="CYCLINS"/>
    <property type="match status" value="1"/>
</dbReference>
<dbReference type="SUPFAM" id="SSF158472">
    <property type="entry name" value="HAMP domain-like"/>
    <property type="match status" value="1"/>
</dbReference>
<evidence type="ECO:0000256" key="5">
    <source>
        <dbReference type="ARBA" id="ARBA00022553"/>
    </source>
</evidence>
<proteinExistence type="predicted"/>
<name>A0A1M5BEH7_9THEO</name>
<keyword evidence="4" id="KW-1003">Cell membrane</keyword>
<evidence type="ECO:0000313" key="16">
    <source>
        <dbReference type="EMBL" id="SHF40737.1"/>
    </source>
</evidence>
<evidence type="ECO:0000256" key="10">
    <source>
        <dbReference type="ARBA" id="ARBA00023012"/>
    </source>
</evidence>
<evidence type="ECO:0000256" key="3">
    <source>
        <dbReference type="ARBA" id="ARBA00012438"/>
    </source>
</evidence>
<organism evidence="16 17">
    <name type="scientific">Caldanaerobius fijiensis DSM 17918</name>
    <dbReference type="NCBI Taxonomy" id="1121256"/>
    <lineage>
        <taxon>Bacteria</taxon>
        <taxon>Bacillati</taxon>
        <taxon>Bacillota</taxon>
        <taxon>Clostridia</taxon>
        <taxon>Thermoanaerobacterales</taxon>
        <taxon>Thermoanaerobacteraceae</taxon>
        <taxon>Caldanaerobius</taxon>
    </lineage>
</organism>
<dbReference type="Proteomes" id="UP000184088">
    <property type="component" value="Unassembled WGS sequence"/>
</dbReference>
<dbReference type="InterPro" id="IPR003660">
    <property type="entry name" value="HAMP_dom"/>
</dbReference>
<evidence type="ECO:0000259" key="14">
    <source>
        <dbReference type="PROSITE" id="PS50109"/>
    </source>
</evidence>